<dbReference type="Gene3D" id="3.40.50.150">
    <property type="entry name" value="Vaccinia Virus protein VP39"/>
    <property type="match status" value="1"/>
</dbReference>
<keyword evidence="9" id="KW-1185">Reference proteome</keyword>
<comment type="caution">
    <text evidence="8">The sequence shown here is derived from an EMBL/GenBank/DDBJ whole genome shotgun (WGS) entry which is preliminary data.</text>
</comment>
<proteinExistence type="inferred from homology"/>
<keyword evidence="1 6" id="KW-0489">Methyltransferase</keyword>
<feature type="compositionally biased region" description="Polar residues" evidence="7">
    <location>
        <begin position="1481"/>
        <end position="1495"/>
    </location>
</feature>
<evidence type="ECO:0000256" key="2">
    <source>
        <dbReference type="ARBA" id="ARBA00022679"/>
    </source>
</evidence>
<name>A0ABP1NXJ1_XYLVO</name>
<feature type="compositionally biased region" description="Basic and acidic residues" evidence="7">
    <location>
        <begin position="111"/>
        <end position="132"/>
    </location>
</feature>
<sequence length="1571" mass="180012">MFDKSFSLDSIRLLILQNSGEVIIEGENYEVVDECTEEEDVAQFKNTKNADVEQEAMDVTQIASGELNNSTEQNEAIKIKKNDDTTKEKTDEMNTDKNNIAIIEKNDVIIAERNEDTSTEKDKDTKMEKKDNTNSTAGQSNDTNIEENNDTKVEKNNDTNAENDIMIIENVSTEKDKDTDMKNVIITIEDDKEALTEHSTDNTLSSNKKSDNVKENTSDIKPKCSQQLGKESIDADVNIIRDQSDHKNDADEDVLHHLDEIENIVLDSVDSQLQEENQSKEESIRNQPSNSESNKSVEKTITNENLGNKASSNTNKDFEVKVKVDESSANDWYDKKFIQKEIIIKERLTKVARVLGISYPCYEKWLEYQEKVNGSPLCTLKPSRRCCLDKPYTNRWKFICNKKKIYDLTTEVDNCDTFFNKTANIVWKLEPSNAWGVNPNNKSEFPPFVLRAVKIFEDFLQTTEELNSQNSVSENFSDDVSIEMETKTETNNEDRQDWLWLVVRCNSMDELMLFATGENISRSTMDRLKQVYETGTGKDCNVKSLYCKSTNKYNGITVTDTTFLVGSEALDEIVGGLKVQLAPKTNFWSNAAGAENVANAVMDFLAPTTKTTVLEIGCGIGLIGLMMASKCQQVIGVDSPSEVEEAELTCELNNIKNASFIMGSPTEVTPKIIAAVKNRKTYAVVNANTNIGRAIEVMTCLRQISSLEQIVMISTLTKQSVRAILELVRPGVYTHGSVFIPVSACVVDTLPIGSNFEAVILLQRKMMNKLNKPWLLKHIDENVQNSETKHIPEKLNEQSITETDKKTPSKAAELETKKYLNKSLKKATKKSKILMKKAAHSKNVNNSFTKNKFKGKRAHSPDKGDATPKKVMKKFNKFGVKPWHTDATAKKKKEWNAENPQLRFNPLYEKKMREHKEQTDLRKRLSNNRLDTDIAQTVKKHQALLEMAKEKLSGPSPTVDVNTAKQLQSMLNMVLEQTNKLQSQLPCSVWDRIAPPENVNANERVNKQDDTLLKGRYVQEIGSQDIVIITPNKEFLNNEESVTKPIYKKYNNLLPLEPNTIMPVGQPSSSYKEGRSVCMIPERFHETNMHQQQIQENSWNRNKTFERNRWNEIGNIKKSISPIRRQNSPPKYCITSAKRPSPPKRPLLSPPRRLCSPPRRHFSPLRHPMSSMYRQRSPVRRQMSPLRTMPPRRMSPSRRSSSPRRLSPLRRGEMTMNRPVSPISSPIKLSPKRSIMSPPRRQASPMERPMSPMKREIPSPNTQEMILSRRQTMAQERHQTSMPRRQQSPQRKQIWPQKFTDNWDIPSRRAIEQSTWARPMEQNMWRTEKASSNNTGEQMMSNDRRRKTLSQEKWENVKTSIDNDAWDNSGNTWNSKQMSTNPMMKETWSSSSNSRWLVTSNMPGSSKDWYIRGKESFTAGKEPWVENKQQARWESLNFKDTWKQSDKEELNDLPEDAKDPWGDDGISDLKERWLKFESTNASSSWMRQNEQQSDPWTKHKDNWQNKGVSYGTKSQWQNNGVGESRWLSQNEVEKKASSSGWQNGNTVGSWQFQHSNFQSQRPFSGTQFKDL</sequence>
<dbReference type="EC" id="2.1.1.35" evidence="4"/>
<keyword evidence="3 6" id="KW-0949">S-adenosyl-L-methionine</keyword>
<feature type="region of interest" description="Disordered" evidence="7">
    <location>
        <begin position="1362"/>
        <end position="1387"/>
    </location>
</feature>
<dbReference type="InterPro" id="IPR029063">
    <property type="entry name" value="SAM-dependent_MTases_sf"/>
</dbReference>
<feature type="compositionally biased region" description="Polar residues" evidence="7">
    <location>
        <begin position="1330"/>
        <end position="1341"/>
    </location>
</feature>
<evidence type="ECO:0000313" key="8">
    <source>
        <dbReference type="EMBL" id="CAL7943935.1"/>
    </source>
</evidence>
<organism evidence="8 9">
    <name type="scientific">Xylocopa violacea</name>
    <name type="common">Violet carpenter bee</name>
    <name type="synonym">Apis violacea</name>
    <dbReference type="NCBI Taxonomy" id="135666"/>
    <lineage>
        <taxon>Eukaryota</taxon>
        <taxon>Metazoa</taxon>
        <taxon>Ecdysozoa</taxon>
        <taxon>Arthropoda</taxon>
        <taxon>Hexapoda</taxon>
        <taxon>Insecta</taxon>
        <taxon>Pterygota</taxon>
        <taxon>Neoptera</taxon>
        <taxon>Endopterygota</taxon>
        <taxon>Hymenoptera</taxon>
        <taxon>Apocrita</taxon>
        <taxon>Aculeata</taxon>
        <taxon>Apoidea</taxon>
        <taxon>Anthophila</taxon>
        <taxon>Apidae</taxon>
        <taxon>Xylocopa</taxon>
        <taxon>Xylocopa</taxon>
    </lineage>
</organism>
<feature type="region of interest" description="Disordered" evidence="7">
    <location>
        <begin position="273"/>
        <end position="312"/>
    </location>
</feature>
<dbReference type="CDD" id="cd02440">
    <property type="entry name" value="AdoMet_MTases"/>
    <property type="match status" value="1"/>
</dbReference>
<dbReference type="PANTHER" id="PTHR45904">
    <property type="entry name" value="TRNA (URACIL-5-)-METHYLTRANSFERASE"/>
    <property type="match status" value="1"/>
</dbReference>
<dbReference type="SUPFAM" id="SSF53335">
    <property type="entry name" value="S-adenosyl-L-methionine-dependent methyltransferases"/>
    <property type="match status" value="1"/>
</dbReference>
<comment type="caution">
    <text evidence="6">Lacks conserved residue(s) required for the propagation of feature annotation.</text>
</comment>
<dbReference type="EMBL" id="CAXAJV020001293">
    <property type="protein sequence ID" value="CAL7943935.1"/>
    <property type="molecule type" value="Genomic_DNA"/>
</dbReference>
<feature type="compositionally biased region" description="Low complexity" evidence="7">
    <location>
        <begin position="1183"/>
        <end position="1206"/>
    </location>
</feature>
<feature type="compositionally biased region" description="Polar residues" evidence="7">
    <location>
        <begin position="1537"/>
        <end position="1571"/>
    </location>
</feature>
<feature type="compositionally biased region" description="Polar residues" evidence="7">
    <location>
        <begin position="285"/>
        <end position="312"/>
    </location>
</feature>
<accession>A0ABP1NXJ1</accession>
<dbReference type="InterPro" id="IPR010280">
    <property type="entry name" value="U5_MeTrfase_fam"/>
</dbReference>
<dbReference type="InterPro" id="IPR045850">
    <property type="entry name" value="TRM2_met"/>
</dbReference>
<dbReference type="PANTHER" id="PTHR45904:SF2">
    <property type="entry name" value="TRNA (URACIL-5-)-METHYLTRANSFERASE HOMOLOG A"/>
    <property type="match status" value="1"/>
</dbReference>
<feature type="compositionally biased region" description="Basic and acidic residues" evidence="7">
    <location>
        <begin position="208"/>
        <end position="222"/>
    </location>
</feature>
<feature type="binding site" evidence="6">
    <location>
        <position position="688"/>
    </location>
    <ligand>
        <name>S-adenosyl-L-methionine</name>
        <dbReference type="ChEBI" id="CHEBI:59789"/>
    </ligand>
</feature>
<dbReference type="PROSITE" id="PS51687">
    <property type="entry name" value="SAM_MT_RNA_M5U"/>
    <property type="match status" value="1"/>
</dbReference>
<evidence type="ECO:0000256" key="3">
    <source>
        <dbReference type="ARBA" id="ARBA00022691"/>
    </source>
</evidence>
<evidence type="ECO:0000256" key="4">
    <source>
        <dbReference type="ARBA" id="ARBA00033763"/>
    </source>
</evidence>
<comment type="catalytic activity">
    <reaction evidence="5">
        <text>uridine(54) in tRNA + S-adenosyl-L-methionine = 5-methyluridine(54) in tRNA + S-adenosyl-L-homocysteine + H(+)</text>
        <dbReference type="Rhea" id="RHEA:42712"/>
        <dbReference type="Rhea" id="RHEA-COMP:10167"/>
        <dbReference type="Rhea" id="RHEA-COMP:10193"/>
        <dbReference type="ChEBI" id="CHEBI:15378"/>
        <dbReference type="ChEBI" id="CHEBI:57856"/>
        <dbReference type="ChEBI" id="CHEBI:59789"/>
        <dbReference type="ChEBI" id="CHEBI:65315"/>
        <dbReference type="ChEBI" id="CHEBI:74447"/>
        <dbReference type="EC" id="2.1.1.35"/>
    </reaction>
    <physiologicalReaction direction="left-to-right" evidence="5">
        <dbReference type="Rhea" id="RHEA:42713"/>
    </physiologicalReaction>
</comment>
<feature type="region of interest" description="Disordered" evidence="7">
    <location>
        <begin position="1117"/>
        <end position="1258"/>
    </location>
</feature>
<feature type="region of interest" description="Disordered" evidence="7">
    <location>
        <begin position="195"/>
        <end position="229"/>
    </location>
</feature>
<feature type="compositionally biased region" description="Basic and acidic residues" evidence="7">
    <location>
        <begin position="859"/>
        <end position="868"/>
    </location>
</feature>
<feature type="compositionally biased region" description="Low complexity" evidence="7">
    <location>
        <begin position="1221"/>
        <end position="1235"/>
    </location>
</feature>
<evidence type="ECO:0000256" key="6">
    <source>
        <dbReference type="PROSITE-ProRule" id="PRU01024"/>
    </source>
</evidence>
<evidence type="ECO:0000313" key="9">
    <source>
        <dbReference type="Proteomes" id="UP001642520"/>
    </source>
</evidence>
<evidence type="ECO:0000256" key="7">
    <source>
        <dbReference type="SAM" id="MobiDB-lite"/>
    </source>
</evidence>
<comment type="similarity">
    <text evidence="6">Belongs to the class I-like SAM-binding methyltransferase superfamily. RNA M5U methyltransferase family.</text>
</comment>
<feature type="compositionally biased region" description="Polar residues" evidence="7">
    <location>
        <begin position="1504"/>
        <end position="1530"/>
    </location>
</feature>
<feature type="region of interest" description="Disordered" evidence="7">
    <location>
        <begin position="111"/>
        <end position="165"/>
    </location>
</feature>
<evidence type="ECO:0000256" key="1">
    <source>
        <dbReference type="ARBA" id="ARBA00022603"/>
    </source>
</evidence>
<protein>
    <recommendedName>
        <fullName evidence="4">tRNA (uracil(54)-C(5))-methyltransferase</fullName>
        <ecNumber evidence="4">2.1.1.35</ecNumber>
    </recommendedName>
</protein>
<feature type="region of interest" description="Disordered" evidence="7">
    <location>
        <begin position="847"/>
        <end position="869"/>
    </location>
</feature>
<dbReference type="Proteomes" id="UP001642520">
    <property type="component" value="Unassembled WGS sequence"/>
</dbReference>
<reference evidence="8 9" key="1">
    <citation type="submission" date="2024-08" db="EMBL/GenBank/DDBJ databases">
        <authorList>
            <person name="Will J Nash"/>
            <person name="Angela Man"/>
            <person name="Seanna McTaggart"/>
            <person name="Kendall Baker"/>
            <person name="Tom Barker"/>
            <person name="Leah Catchpole"/>
            <person name="Alex Durrant"/>
            <person name="Karim Gharbi"/>
            <person name="Naomi Irish"/>
            <person name="Gemy Kaithakottil"/>
            <person name="Debby Ku"/>
            <person name="Aaliyah Providence"/>
            <person name="Felix Shaw"/>
            <person name="David Swarbreck"/>
            <person name="Chris Watkins"/>
            <person name="Ann M. McCartney"/>
            <person name="Giulio Formenti"/>
            <person name="Alice Mouton"/>
            <person name="Noel Vella"/>
            <person name="Bjorn M von Reumont"/>
            <person name="Adriana Vella"/>
            <person name="Wilfried Haerty"/>
        </authorList>
    </citation>
    <scope>NUCLEOTIDE SEQUENCE [LARGE SCALE GENOMIC DNA]</scope>
</reference>
<feature type="binding site" evidence="6">
    <location>
        <position position="638"/>
    </location>
    <ligand>
        <name>S-adenosyl-L-methionine</name>
        <dbReference type="ChEBI" id="CHEBI:59789"/>
    </ligand>
</feature>
<keyword evidence="2 6" id="KW-0808">Transferase</keyword>
<gene>
    <name evidence="8" type="ORF">XYLVIOL_LOCUS6385</name>
</gene>
<feature type="region of interest" description="Disordered" evidence="7">
    <location>
        <begin position="1330"/>
        <end position="1350"/>
    </location>
</feature>
<feature type="region of interest" description="Disordered" evidence="7">
    <location>
        <begin position="1481"/>
        <end position="1571"/>
    </location>
</feature>
<evidence type="ECO:0000256" key="5">
    <source>
        <dbReference type="ARBA" id="ARBA00047278"/>
    </source>
</evidence>